<dbReference type="AlphaFoldDB" id="A0AA38HXG4"/>
<sequence>MPPRYDAYGFLEGFLVCTAMIDDSSSVTAAGRRCTIETPRSGIRDGHSRETSIAISRMERMGLNRDHLRERFIRSMRGVH</sequence>
<protein>
    <submittedName>
        <fullName evidence="1">Uncharacterized protein</fullName>
    </submittedName>
</protein>
<reference evidence="1" key="1">
    <citation type="journal article" date="2023" name="G3 (Bethesda)">
        <title>Whole genome assemblies of Zophobas morio and Tenebrio molitor.</title>
        <authorList>
            <person name="Kaur S."/>
            <person name="Stinson S.A."/>
            <person name="diCenzo G.C."/>
        </authorList>
    </citation>
    <scope>NUCLEOTIDE SEQUENCE</scope>
    <source>
        <strain evidence="1">QUZm001</strain>
    </source>
</reference>
<dbReference type="EMBL" id="JALNTZ010000007">
    <property type="protein sequence ID" value="KAJ3646213.1"/>
    <property type="molecule type" value="Genomic_DNA"/>
</dbReference>
<proteinExistence type="predicted"/>
<evidence type="ECO:0000313" key="2">
    <source>
        <dbReference type="Proteomes" id="UP001168821"/>
    </source>
</evidence>
<dbReference type="Proteomes" id="UP001168821">
    <property type="component" value="Unassembled WGS sequence"/>
</dbReference>
<name>A0AA38HXG4_9CUCU</name>
<gene>
    <name evidence="1" type="ORF">Zmor_023808</name>
</gene>
<accession>A0AA38HXG4</accession>
<keyword evidence="2" id="KW-1185">Reference proteome</keyword>
<evidence type="ECO:0000313" key="1">
    <source>
        <dbReference type="EMBL" id="KAJ3646213.1"/>
    </source>
</evidence>
<organism evidence="1 2">
    <name type="scientific">Zophobas morio</name>
    <dbReference type="NCBI Taxonomy" id="2755281"/>
    <lineage>
        <taxon>Eukaryota</taxon>
        <taxon>Metazoa</taxon>
        <taxon>Ecdysozoa</taxon>
        <taxon>Arthropoda</taxon>
        <taxon>Hexapoda</taxon>
        <taxon>Insecta</taxon>
        <taxon>Pterygota</taxon>
        <taxon>Neoptera</taxon>
        <taxon>Endopterygota</taxon>
        <taxon>Coleoptera</taxon>
        <taxon>Polyphaga</taxon>
        <taxon>Cucujiformia</taxon>
        <taxon>Tenebrionidae</taxon>
        <taxon>Zophobas</taxon>
    </lineage>
</organism>
<comment type="caution">
    <text evidence="1">The sequence shown here is derived from an EMBL/GenBank/DDBJ whole genome shotgun (WGS) entry which is preliminary data.</text>
</comment>